<protein>
    <submittedName>
        <fullName evidence="4">Hydrolase TatD</fullName>
    </submittedName>
</protein>
<dbReference type="Pfam" id="PF01026">
    <property type="entry name" value="TatD_DNase"/>
    <property type="match status" value="1"/>
</dbReference>
<keyword evidence="2 4" id="KW-0378">Hydrolase</keyword>
<accession>A0A2M8QD03</accession>
<dbReference type="CDD" id="cd01310">
    <property type="entry name" value="TatD_DNAse"/>
    <property type="match status" value="1"/>
</dbReference>
<evidence type="ECO:0000256" key="1">
    <source>
        <dbReference type="ARBA" id="ARBA00022723"/>
    </source>
</evidence>
<dbReference type="InterPro" id="IPR032466">
    <property type="entry name" value="Metal_Hydrolase"/>
</dbReference>
<evidence type="ECO:0000256" key="3">
    <source>
        <dbReference type="PIRSR" id="PIRSR005902-1"/>
    </source>
</evidence>
<dbReference type="PANTHER" id="PTHR46124:SF2">
    <property type="entry name" value="D-AMINOACYL-TRNA DEACYLASE"/>
    <property type="match status" value="1"/>
</dbReference>
<evidence type="ECO:0000313" key="5">
    <source>
        <dbReference type="Proteomes" id="UP000230790"/>
    </source>
</evidence>
<gene>
    <name evidence="4" type="ORF">CUN48_07310</name>
</gene>
<dbReference type="GO" id="GO:0004536">
    <property type="term" value="F:DNA nuclease activity"/>
    <property type="evidence" value="ECO:0007669"/>
    <property type="project" value="InterPro"/>
</dbReference>
<dbReference type="SUPFAM" id="SSF51556">
    <property type="entry name" value="Metallo-dependent hydrolases"/>
    <property type="match status" value="1"/>
</dbReference>
<dbReference type="FunFam" id="3.20.20.140:FF:000005">
    <property type="entry name" value="TatD family hydrolase"/>
    <property type="match status" value="1"/>
</dbReference>
<evidence type="ECO:0000313" key="4">
    <source>
        <dbReference type="EMBL" id="PJF47674.1"/>
    </source>
</evidence>
<dbReference type="GO" id="GO:0005829">
    <property type="term" value="C:cytosol"/>
    <property type="evidence" value="ECO:0007669"/>
    <property type="project" value="TreeGrafter"/>
</dbReference>
<proteinExistence type="predicted"/>
<dbReference type="NCBIfam" id="TIGR00010">
    <property type="entry name" value="YchF/TatD family DNA exonuclease"/>
    <property type="match status" value="1"/>
</dbReference>
<sequence>MEHEAVGQVEPVELFDTHCHLDVAAFDPDRDVAIARARAAGVAHFLNPAYDLESSRRAVALAQGHADVVAAVGVHPNAAADFDGAQLAELRALACAPQVVAVGEIGLDYYWQTTPRDRQAQAFIEQLALARELNLPVIVHCRDAYDDALALLREHGCGLPGLVMHAFSGRMEHLRAALALDFYIGVGGPVTYPNADTLRDVVKTAPLERIVVETDSPYLAPQSHRGRRNEPAYLIEVAHKVAELRQRSIRDIARITTDNGRRLFRLS</sequence>
<dbReference type="PANTHER" id="PTHR46124">
    <property type="entry name" value="D-AMINOACYL-TRNA DEACYLASE"/>
    <property type="match status" value="1"/>
</dbReference>
<dbReference type="Gene3D" id="3.20.20.140">
    <property type="entry name" value="Metal-dependent hydrolases"/>
    <property type="match status" value="1"/>
</dbReference>
<dbReference type="PROSITE" id="PS01137">
    <property type="entry name" value="TATD_1"/>
    <property type="match status" value="1"/>
</dbReference>
<dbReference type="InterPro" id="IPR015991">
    <property type="entry name" value="TatD/YcfH-like"/>
</dbReference>
<feature type="binding site" evidence="3">
    <location>
        <position position="140"/>
    </location>
    <ligand>
        <name>a divalent metal cation</name>
        <dbReference type="ChEBI" id="CHEBI:60240"/>
        <label>2</label>
    </ligand>
</feature>
<dbReference type="InterPro" id="IPR018228">
    <property type="entry name" value="DNase_TatD-rel_CS"/>
</dbReference>
<evidence type="ECO:0000256" key="2">
    <source>
        <dbReference type="ARBA" id="ARBA00022801"/>
    </source>
</evidence>
<feature type="binding site" evidence="3">
    <location>
        <position position="165"/>
    </location>
    <ligand>
        <name>a divalent metal cation</name>
        <dbReference type="ChEBI" id="CHEBI:60240"/>
        <label>2</label>
    </ligand>
</feature>
<feature type="binding site" evidence="3">
    <location>
        <position position="104"/>
    </location>
    <ligand>
        <name>a divalent metal cation</name>
        <dbReference type="ChEBI" id="CHEBI:60240"/>
        <label>1</label>
    </ligand>
</feature>
<keyword evidence="1 3" id="KW-0479">Metal-binding</keyword>
<feature type="binding site" evidence="3">
    <location>
        <position position="18"/>
    </location>
    <ligand>
        <name>a divalent metal cation</name>
        <dbReference type="ChEBI" id="CHEBI:60240"/>
        <label>1</label>
    </ligand>
</feature>
<dbReference type="GO" id="GO:0016788">
    <property type="term" value="F:hydrolase activity, acting on ester bonds"/>
    <property type="evidence" value="ECO:0007669"/>
    <property type="project" value="InterPro"/>
</dbReference>
<dbReference type="InterPro" id="IPR001130">
    <property type="entry name" value="TatD-like"/>
</dbReference>
<feature type="binding site" evidence="3">
    <location>
        <position position="215"/>
    </location>
    <ligand>
        <name>a divalent metal cation</name>
        <dbReference type="ChEBI" id="CHEBI:60240"/>
        <label>1</label>
    </ligand>
</feature>
<dbReference type="AlphaFoldDB" id="A0A2M8QD03"/>
<reference evidence="4 5" key="1">
    <citation type="submission" date="2017-11" db="EMBL/GenBank/DDBJ databases">
        <title>Evolution of Phototrophy in the Chloroflexi Phylum Driven by Horizontal Gene Transfer.</title>
        <authorList>
            <person name="Ward L.M."/>
            <person name="Hemp J."/>
            <person name="Shih P.M."/>
            <person name="Mcglynn S.E."/>
            <person name="Fischer W."/>
        </authorList>
    </citation>
    <scope>NUCLEOTIDE SEQUENCE [LARGE SCALE GENOMIC DNA]</scope>
    <source>
        <strain evidence="4">JP3_7</strain>
    </source>
</reference>
<dbReference type="EMBL" id="PGTN01000038">
    <property type="protein sequence ID" value="PJF47674.1"/>
    <property type="molecule type" value="Genomic_DNA"/>
</dbReference>
<dbReference type="PIRSF" id="PIRSF005902">
    <property type="entry name" value="DNase_TatD"/>
    <property type="match status" value="1"/>
</dbReference>
<dbReference type="Proteomes" id="UP000230790">
    <property type="component" value="Unassembled WGS sequence"/>
</dbReference>
<comment type="caution">
    <text evidence="4">The sequence shown here is derived from an EMBL/GenBank/DDBJ whole genome shotgun (WGS) entry which is preliminary data.</text>
</comment>
<feature type="binding site" evidence="3">
    <location>
        <position position="20"/>
    </location>
    <ligand>
        <name>a divalent metal cation</name>
        <dbReference type="ChEBI" id="CHEBI:60240"/>
        <label>1</label>
    </ligand>
</feature>
<dbReference type="PROSITE" id="PS01090">
    <property type="entry name" value="TATD_2"/>
    <property type="match status" value="1"/>
</dbReference>
<organism evidence="4 5">
    <name type="scientific">Candidatus Thermofonsia Clade 3 bacterium</name>
    <dbReference type="NCBI Taxonomy" id="2364212"/>
    <lineage>
        <taxon>Bacteria</taxon>
        <taxon>Bacillati</taxon>
        <taxon>Chloroflexota</taxon>
        <taxon>Candidatus Thermofontia</taxon>
        <taxon>Candidatus Thermofonsia Clade 3</taxon>
    </lineage>
</organism>
<dbReference type="GO" id="GO:0046872">
    <property type="term" value="F:metal ion binding"/>
    <property type="evidence" value="ECO:0007669"/>
    <property type="project" value="UniProtKB-KW"/>
</dbReference>
<name>A0A2M8QD03_9CHLR</name>